<evidence type="ECO:0000313" key="2">
    <source>
        <dbReference type="Proteomes" id="UP000009062"/>
    </source>
</evidence>
<dbReference type="eggNOG" id="arCOG01707">
    <property type="taxonomic scope" value="Archaea"/>
</dbReference>
<dbReference type="AlphaFoldDB" id="H6QCM4"/>
<gene>
    <name evidence="1" type="ordered locus">Pogu_1965</name>
</gene>
<sequence length="60" mass="6424">MEVQSSMLAEDLYHNGNKMHREEVVPKLASGEAVGAFTLSEPCCGLVNFQSLAVAQVSSL</sequence>
<name>H6QCM4_PYROT</name>
<dbReference type="InterPro" id="IPR046373">
    <property type="entry name" value="Acyl-CoA_Oxase/DH_mid-dom_sf"/>
</dbReference>
<dbReference type="Gene3D" id="2.40.110.10">
    <property type="entry name" value="Butyryl-CoA Dehydrogenase, subunit A, domain 2"/>
    <property type="match status" value="1"/>
</dbReference>
<dbReference type="SUPFAM" id="SSF56645">
    <property type="entry name" value="Acyl-CoA dehydrogenase NM domain-like"/>
    <property type="match status" value="1"/>
</dbReference>
<dbReference type="Gene3D" id="1.10.540.10">
    <property type="entry name" value="Acyl-CoA dehydrogenase/oxidase, N-terminal domain"/>
    <property type="match status" value="1"/>
</dbReference>
<organism evidence="1 2">
    <name type="scientific">Pyrobaculum oguniense (strain DSM 13380 / JCM 10595 / TE7)</name>
    <dbReference type="NCBI Taxonomy" id="698757"/>
    <lineage>
        <taxon>Archaea</taxon>
        <taxon>Thermoproteota</taxon>
        <taxon>Thermoprotei</taxon>
        <taxon>Thermoproteales</taxon>
        <taxon>Thermoproteaceae</taxon>
        <taxon>Pyrobaculum</taxon>
    </lineage>
</organism>
<protein>
    <submittedName>
        <fullName evidence="1">Uncharacterized protein</fullName>
    </submittedName>
</protein>
<dbReference type="HOGENOM" id="CLU_2930347_0_0_2"/>
<accession>H6QCM4</accession>
<dbReference type="EMBL" id="CP003316">
    <property type="protein sequence ID" value="AFA39992.1"/>
    <property type="molecule type" value="Genomic_DNA"/>
</dbReference>
<reference evidence="1 2" key="1">
    <citation type="journal article" date="2012" name="Stand. Genomic Sci.">
        <title>Complete genome sequence of Pyrobaculum oguniense.</title>
        <authorList>
            <person name="Bernick D.L."/>
            <person name="Karplus K."/>
            <person name="Lui L.M."/>
            <person name="Coker J.K."/>
            <person name="Murphy J.N."/>
            <person name="Chan P.P."/>
            <person name="Cozen A.E."/>
            <person name="Lowe T.M."/>
        </authorList>
    </citation>
    <scope>NUCLEOTIDE SEQUENCE [LARGE SCALE GENOMIC DNA]</scope>
    <source>
        <strain evidence="1 2">TE7</strain>
    </source>
</reference>
<evidence type="ECO:0000313" key="1">
    <source>
        <dbReference type="EMBL" id="AFA39992.1"/>
    </source>
</evidence>
<dbReference type="InterPro" id="IPR037069">
    <property type="entry name" value="AcylCoA_DH/ox_N_sf"/>
</dbReference>
<dbReference type="GO" id="GO:0050660">
    <property type="term" value="F:flavin adenine dinucleotide binding"/>
    <property type="evidence" value="ECO:0007669"/>
    <property type="project" value="InterPro"/>
</dbReference>
<dbReference type="Proteomes" id="UP000009062">
    <property type="component" value="Chromosome"/>
</dbReference>
<dbReference type="GO" id="GO:0016627">
    <property type="term" value="F:oxidoreductase activity, acting on the CH-CH group of donors"/>
    <property type="evidence" value="ECO:0007669"/>
    <property type="project" value="InterPro"/>
</dbReference>
<dbReference type="InterPro" id="IPR009100">
    <property type="entry name" value="AcylCoA_DH/oxidase_NM_dom_sf"/>
</dbReference>
<dbReference type="STRING" id="698757.Pogu_1965"/>
<dbReference type="KEGG" id="pog:Pogu_1965"/>
<keyword evidence="2" id="KW-1185">Reference proteome</keyword>
<proteinExistence type="predicted"/>